<dbReference type="AlphaFoldDB" id="A0A448X6W0"/>
<organism evidence="1 2">
    <name type="scientific">Protopolystoma xenopodis</name>
    <dbReference type="NCBI Taxonomy" id="117903"/>
    <lineage>
        <taxon>Eukaryota</taxon>
        <taxon>Metazoa</taxon>
        <taxon>Spiralia</taxon>
        <taxon>Lophotrochozoa</taxon>
        <taxon>Platyhelminthes</taxon>
        <taxon>Monogenea</taxon>
        <taxon>Polyopisthocotylea</taxon>
        <taxon>Polystomatidea</taxon>
        <taxon>Polystomatidae</taxon>
        <taxon>Protopolystoma</taxon>
    </lineage>
</organism>
<proteinExistence type="predicted"/>
<accession>A0A448X6W0</accession>
<reference evidence="1" key="1">
    <citation type="submission" date="2018-11" db="EMBL/GenBank/DDBJ databases">
        <authorList>
            <consortium name="Pathogen Informatics"/>
        </authorList>
    </citation>
    <scope>NUCLEOTIDE SEQUENCE</scope>
</reference>
<keyword evidence="2" id="KW-1185">Reference proteome</keyword>
<protein>
    <submittedName>
        <fullName evidence="1">Uncharacterized protein</fullName>
    </submittedName>
</protein>
<dbReference type="Proteomes" id="UP000784294">
    <property type="component" value="Unassembled WGS sequence"/>
</dbReference>
<evidence type="ECO:0000313" key="2">
    <source>
        <dbReference type="Proteomes" id="UP000784294"/>
    </source>
</evidence>
<dbReference type="EMBL" id="CAAALY010104030">
    <property type="protein sequence ID" value="VEL29532.1"/>
    <property type="molecule type" value="Genomic_DNA"/>
</dbReference>
<evidence type="ECO:0000313" key="1">
    <source>
        <dbReference type="EMBL" id="VEL29532.1"/>
    </source>
</evidence>
<comment type="caution">
    <text evidence="1">The sequence shown here is derived from an EMBL/GenBank/DDBJ whole genome shotgun (WGS) entry which is preliminary data.</text>
</comment>
<sequence length="76" mass="8471">MPERTIVSLVASVHFLSLSSQHRFACAALVLSNQPFRVLKAGGPSLTTTPCRCCKAHHRADDVWSFNCWTLDKLSR</sequence>
<name>A0A448X6W0_9PLAT</name>
<gene>
    <name evidence="1" type="ORF">PXEA_LOCUS22972</name>
</gene>